<dbReference type="NCBIfam" id="TIGR01470">
    <property type="entry name" value="cysG_Nterm"/>
    <property type="match status" value="1"/>
</dbReference>
<keyword evidence="5" id="KW-0627">Porphyrin biosynthesis</keyword>
<dbReference type="Proteomes" id="UP000015520">
    <property type="component" value="Unassembled WGS sequence"/>
</dbReference>
<dbReference type="InterPro" id="IPR028161">
    <property type="entry name" value="Met8-like"/>
</dbReference>
<evidence type="ECO:0000256" key="3">
    <source>
        <dbReference type="ARBA" id="ARBA00023002"/>
    </source>
</evidence>
<dbReference type="PANTHER" id="PTHR35330:SF1">
    <property type="entry name" value="SIROHEME BIOSYNTHESIS PROTEIN MET8"/>
    <property type="match status" value="1"/>
</dbReference>
<name>T0KQX3_9BACT</name>
<protein>
    <recommendedName>
        <fullName evidence="2">precorrin-2 dehydrogenase</fullName>
        <ecNumber evidence="2">1.3.1.76</ecNumber>
    </recommendedName>
</protein>
<comment type="caution">
    <text evidence="8">The sequence shown here is derived from an EMBL/GenBank/DDBJ whole genome shotgun (WGS) entry which is preliminary data.</text>
</comment>
<reference evidence="8 9" key="1">
    <citation type="submission" date="2013-07" db="EMBL/GenBank/DDBJ databases">
        <title>Sulfurimonas hongkongensis AST-10 Genome Sequencing.</title>
        <authorList>
            <person name="Cai L."/>
            <person name="Zhang T."/>
        </authorList>
    </citation>
    <scope>NUCLEOTIDE SEQUENCE [LARGE SCALE GENOMIC DNA]</scope>
    <source>
        <strain evidence="8 9">AST-10</strain>
    </source>
</reference>
<sequence length="189" mass="21868">MSYFPAFLNLRTKRILIIGGGIIAYNKLVHLLDFTKNIHIISQEFCDDMLYTIEKKSLSYQQKAYKVGDIKEYEIVIIAIDDRALAKNIYEESREYKCLCNSVDNLEHCDFTFASYIKQGDLTLAISTNGSSPAFAKQLKIYLESIIPRDVSGFLKEMKELRATLPKGKERMNMLKTKAKNYIKSWRKI</sequence>
<dbReference type="GO" id="GO:0004325">
    <property type="term" value="F:ferrochelatase activity"/>
    <property type="evidence" value="ECO:0007669"/>
    <property type="project" value="InterPro"/>
</dbReference>
<keyword evidence="9" id="KW-1185">Reference proteome</keyword>
<dbReference type="EC" id="1.3.1.76" evidence="2"/>
<dbReference type="PANTHER" id="PTHR35330">
    <property type="entry name" value="SIROHEME BIOSYNTHESIS PROTEIN MET8"/>
    <property type="match status" value="1"/>
</dbReference>
<dbReference type="AlphaFoldDB" id="T0KQX3"/>
<dbReference type="Pfam" id="PF13241">
    <property type="entry name" value="NAD_binding_7"/>
    <property type="match status" value="1"/>
</dbReference>
<dbReference type="Pfam" id="PF14824">
    <property type="entry name" value="Sirohm_synth_M"/>
    <property type="match status" value="1"/>
</dbReference>
<comment type="catalytic activity">
    <reaction evidence="6">
        <text>precorrin-2 + NAD(+) = sirohydrochlorin + NADH + 2 H(+)</text>
        <dbReference type="Rhea" id="RHEA:15613"/>
        <dbReference type="ChEBI" id="CHEBI:15378"/>
        <dbReference type="ChEBI" id="CHEBI:57540"/>
        <dbReference type="ChEBI" id="CHEBI:57945"/>
        <dbReference type="ChEBI" id="CHEBI:58351"/>
        <dbReference type="ChEBI" id="CHEBI:58827"/>
        <dbReference type="EC" id="1.3.1.76"/>
    </reaction>
</comment>
<evidence type="ECO:0000256" key="6">
    <source>
        <dbReference type="ARBA" id="ARBA00047561"/>
    </source>
</evidence>
<organism evidence="8 9">
    <name type="scientific">Sulfurimonas hongkongensis</name>
    <dbReference type="NCBI Taxonomy" id="1172190"/>
    <lineage>
        <taxon>Bacteria</taxon>
        <taxon>Pseudomonadati</taxon>
        <taxon>Campylobacterota</taxon>
        <taxon>Epsilonproteobacteria</taxon>
        <taxon>Campylobacterales</taxon>
        <taxon>Sulfurimonadaceae</taxon>
        <taxon>Sulfurimonas</taxon>
    </lineage>
</organism>
<dbReference type="Gene3D" id="3.40.50.720">
    <property type="entry name" value="NAD(P)-binding Rossmann-like Domain"/>
    <property type="match status" value="1"/>
</dbReference>
<dbReference type="STRING" id="1172190.M947_05580"/>
<dbReference type="SUPFAM" id="SSF51735">
    <property type="entry name" value="NAD(P)-binding Rossmann-fold domains"/>
    <property type="match status" value="1"/>
</dbReference>
<dbReference type="PATRIC" id="fig|1172190.3.peg.1089"/>
<dbReference type="GO" id="GO:0043115">
    <property type="term" value="F:precorrin-2 dehydrogenase activity"/>
    <property type="evidence" value="ECO:0007669"/>
    <property type="project" value="UniProtKB-EC"/>
</dbReference>
<dbReference type="InterPro" id="IPR028281">
    <property type="entry name" value="Sirohaem_synthase_central"/>
</dbReference>
<dbReference type="UniPathway" id="UPA00262">
    <property type="reaction ID" value="UER00222"/>
</dbReference>
<feature type="domain" description="Siroheme synthase central" evidence="7">
    <location>
        <begin position="119"/>
        <end position="140"/>
    </location>
</feature>
<keyword evidence="4" id="KW-0520">NAD</keyword>
<dbReference type="eggNOG" id="COG1648">
    <property type="taxonomic scope" value="Bacteria"/>
</dbReference>
<evidence type="ECO:0000256" key="1">
    <source>
        <dbReference type="ARBA" id="ARBA00005010"/>
    </source>
</evidence>
<gene>
    <name evidence="8" type="ORF">M947_05580</name>
</gene>
<dbReference type="Gene3D" id="3.30.160.110">
    <property type="entry name" value="Siroheme synthase, domain 2"/>
    <property type="match status" value="1"/>
</dbReference>
<keyword evidence="3" id="KW-0560">Oxidoreductase</keyword>
<dbReference type="InterPro" id="IPR036291">
    <property type="entry name" value="NAD(P)-bd_dom_sf"/>
</dbReference>
<evidence type="ECO:0000313" key="8">
    <source>
        <dbReference type="EMBL" id="EQB39464.1"/>
    </source>
</evidence>
<evidence type="ECO:0000256" key="4">
    <source>
        <dbReference type="ARBA" id="ARBA00023027"/>
    </source>
</evidence>
<dbReference type="EMBL" id="AUPZ01000007">
    <property type="protein sequence ID" value="EQB39464.1"/>
    <property type="molecule type" value="Genomic_DNA"/>
</dbReference>
<evidence type="ECO:0000256" key="2">
    <source>
        <dbReference type="ARBA" id="ARBA00012400"/>
    </source>
</evidence>
<evidence type="ECO:0000259" key="7">
    <source>
        <dbReference type="Pfam" id="PF14824"/>
    </source>
</evidence>
<evidence type="ECO:0000256" key="5">
    <source>
        <dbReference type="ARBA" id="ARBA00023244"/>
    </source>
</evidence>
<dbReference type="RefSeq" id="WP_021287384.1">
    <property type="nucleotide sequence ID" value="NZ_AUPZ01000007.1"/>
</dbReference>
<dbReference type="SUPFAM" id="SSF75615">
    <property type="entry name" value="Siroheme synthase middle domains-like"/>
    <property type="match status" value="1"/>
</dbReference>
<dbReference type="GO" id="GO:0019354">
    <property type="term" value="P:siroheme biosynthetic process"/>
    <property type="evidence" value="ECO:0007669"/>
    <property type="project" value="UniProtKB-UniPathway"/>
</dbReference>
<proteinExistence type="predicted"/>
<accession>T0KQX3</accession>
<comment type="pathway">
    <text evidence="1">Porphyrin-containing compound metabolism; siroheme biosynthesis; sirohydrochlorin from precorrin-2: step 1/1.</text>
</comment>
<evidence type="ECO:0000313" key="9">
    <source>
        <dbReference type="Proteomes" id="UP000015520"/>
    </source>
</evidence>
<dbReference type="InterPro" id="IPR006367">
    <property type="entry name" value="Sirohaem_synthase_N"/>
</dbReference>
<dbReference type="OrthoDB" id="9815856at2"/>